<proteinExistence type="inferred from homology"/>
<comment type="similarity">
    <text evidence="2">Belongs to the EMC6 family.</text>
</comment>
<dbReference type="Proteomes" id="UP000824890">
    <property type="component" value="Unassembled WGS sequence"/>
</dbReference>
<dbReference type="PANTHER" id="PTHR12906:SF3">
    <property type="entry name" value="RAB5-INTERACTING PROTEIN"/>
    <property type="match status" value="1"/>
</dbReference>
<feature type="compositionally biased region" description="Basic and acidic residues" evidence="7">
    <location>
        <begin position="1"/>
        <end position="21"/>
    </location>
</feature>
<keyword evidence="6 8" id="KW-0472">Membrane</keyword>
<feature type="transmembrane region" description="Helical" evidence="8">
    <location>
        <begin position="49"/>
        <end position="68"/>
    </location>
</feature>
<evidence type="ECO:0000313" key="9">
    <source>
        <dbReference type="EMBL" id="KAH0883624.1"/>
    </source>
</evidence>
<evidence type="ECO:0000256" key="5">
    <source>
        <dbReference type="ARBA" id="ARBA00022989"/>
    </source>
</evidence>
<evidence type="ECO:0000313" key="10">
    <source>
        <dbReference type="Proteomes" id="UP000824890"/>
    </source>
</evidence>
<evidence type="ECO:0000256" key="8">
    <source>
        <dbReference type="SAM" id="Phobius"/>
    </source>
</evidence>
<evidence type="ECO:0000256" key="4">
    <source>
        <dbReference type="ARBA" id="ARBA00022824"/>
    </source>
</evidence>
<accession>A0ABQ7ZTQ2</accession>
<evidence type="ECO:0000256" key="1">
    <source>
        <dbReference type="ARBA" id="ARBA00004477"/>
    </source>
</evidence>
<reference evidence="9 10" key="1">
    <citation type="submission" date="2021-05" db="EMBL/GenBank/DDBJ databases">
        <title>Genome Assembly of Synthetic Allotetraploid Brassica napus Reveals Homoeologous Exchanges between Subgenomes.</title>
        <authorList>
            <person name="Davis J.T."/>
        </authorList>
    </citation>
    <scope>NUCLEOTIDE SEQUENCE [LARGE SCALE GENOMIC DNA]</scope>
    <source>
        <strain evidence="10">cv. Da-Ae</strain>
        <tissue evidence="9">Seedling</tissue>
    </source>
</reference>
<dbReference type="Pfam" id="PF07019">
    <property type="entry name" value="EMC6"/>
    <property type="match status" value="1"/>
</dbReference>
<protein>
    <recommendedName>
        <fullName evidence="11">Rab5-interacting protein</fullName>
    </recommendedName>
</protein>
<feature type="region of interest" description="Disordered" evidence="7">
    <location>
        <begin position="1"/>
        <end position="23"/>
    </location>
</feature>
<keyword evidence="10" id="KW-1185">Reference proteome</keyword>
<dbReference type="InterPro" id="IPR029008">
    <property type="entry name" value="EMC6-like"/>
</dbReference>
<dbReference type="InterPro" id="IPR010742">
    <property type="entry name" value="RCAF1"/>
</dbReference>
<feature type="transmembrane region" description="Helical" evidence="8">
    <location>
        <begin position="74"/>
        <end position="93"/>
    </location>
</feature>
<dbReference type="PANTHER" id="PTHR12906">
    <property type="entry name" value="PROTEIN C20ORF24 RAB5-INTERACTING PROTEIN"/>
    <property type="match status" value="1"/>
</dbReference>
<evidence type="ECO:0000256" key="3">
    <source>
        <dbReference type="ARBA" id="ARBA00022692"/>
    </source>
</evidence>
<keyword evidence="4" id="KW-0256">Endoplasmic reticulum</keyword>
<sequence>MKERRSGKSNHHQDNDEEIHHQNSHLSSFKFAKLFDSEASWDKDQLGDVLHWIRQVVGLLCGLLWGAIPLVGGIWLLLFLAISSGIVYGYYALILKIDEEDYGGHATLLQDGLFASLSVFLRRTLALKLALALLRWSLAEGAFYGFSEDILLLYVALDAFVF</sequence>
<evidence type="ECO:0008006" key="11">
    <source>
        <dbReference type="Google" id="ProtNLM"/>
    </source>
</evidence>
<evidence type="ECO:0000256" key="7">
    <source>
        <dbReference type="SAM" id="MobiDB-lite"/>
    </source>
</evidence>
<dbReference type="EMBL" id="JAGKQM010000014">
    <property type="protein sequence ID" value="KAH0883624.1"/>
    <property type="molecule type" value="Genomic_DNA"/>
</dbReference>
<comment type="caution">
    <text evidence="9">The sequence shown here is derived from an EMBL/GenBank/DDBJ whole genome shotgun (WGS) entry which is preliminary data.</text>
</comment>
<keyword evidence="3 8" id="KW-0812">Transmembrane</keyword>
<evidence type="ECO:0000256" key="6">
    <source>
        <dbReference type="ARBA" id="ARBA00023136"/>
    </source>
</evidence>
<name>A0ABQ7ZTQ2_BRANA</name>
<comment type="subcellular location">
    <subcellularLocation>
        <location evidence="1">Endoplasmic reticulum membrane</location>
        <topology evidence="1">Multi-pass membrane protein</topology>
    </subcellularLocation>
</comment>
<organism evidence="9 10">
    <name type="scientific">Brassica napus</name>
    <name type="common">Rape</name>
    <dbReference type="NCBI Taxonomy" id="3708"/>
    <lineage>
        <taxon>Eukaryota</taxon>
        <taxon>Viridiplantae</taxon>
        <taxon>Streptophyta</taxon>
        <taxon>Embryophyta</taxon>
        <taxon>Tracheophyta</taxon>
        <taxon>Spermatophyta</taxon>
        <taxon>Magnoliopsida</taxon>
        <taxon>eudicotyledons</taxon>
        <taxon>Gunneridae</taxon>
        <taxon>Pentapetalae</taxon>
        <taxon>rosids</taxon>
        <taxon>malvids</taxon>
        <taxon>Brassicales</taxon>
        <taxon>Brassicaceae</taxon>
        <taxon>Brassiceae</taxon>
        <taxon>Brassica</taxon>
    </lineage>
</organism>
<evidence type="ECO:0000256" key="2">
    <source>
        <dbReference type="ARBA" id="ARBA00009436"/>
    </source>
</evidence>
<keyword evidence="5 8" id="KW-1133">Transmembrane helix</keyword>
<gene>
    <name evidence="9" type="ORF">HID58_059720</name>
</gene>